<evidence type="ECO:0000259" key="1">
    <source>
        <dbReference type="Pfam" id="PF14420"/>
    </source>
</evidence>
<organism evidence="2 3">
    <name type="scientific">Fusarium heterosporum</name>
    <dbReference type="NCBI Taxonomy" id="42747"/>
    <lineage>
        <taxon>Eukaryota</taxon>
        <taxon>Fungi</taxon>
        <taxon>Dikarya</taxon>
        <taxon>Ascomycota</taxon>
        <taxon>Pezizomycotina</taxon>
        <taxon>Sordariomycetes</taxon>
        <taxon>Hypocreomycetidae</taxon>
        <taxon>Hypocreales</taxon>
        <taxon>Nectriaceae</taxon>
        <taxon>Fusarium</taxon>
        <taxon>Fusarium heterosporum species complex</taxon>
    </lineage>
</organism>
<protein>
    <recommendedName>
        <fullName evidence="1">Clr5 domain-containing protein</fullName>
    </recommendedName>
</protein>
<gene>
    <name evidence="2" type="ORF">FHETE_9470</name>
</gene>
<sequence length="514" mass="58754">MGKSQPPLPSGPSNDMKYPLSIVMDFMEKKYGIVQSKRQYGYRFEKWGIRKYNAADKKTPLMALSPASTHEEINFAEFGADFDQEPRSFSQHPLLDLPDADAIMTTDGSDYMGHEAPEPFIQYPWTTGSAEEANKLAADFSAAMLDDKNAFALYSRLYETLSNNKQSLSETRELIAVSCARVAGKPDNARSARKILEQEWPQISNMGNAELPFILSMLKAYVGSHQEDSDESTFINQVNHNVKQIIRNERSFLRISHRYSSIDLVTYFFLNYGFEIYDNGFDSSNPPDVVTEHLLNEFVKTQPFMETLRHDYPSPLRRCIEWCEEQLGLNHPVALQDTPVQPSPDMRCWWHNIRIFCTLWGVMTQLVRANCAPDWYIQCESAFGIPPSELLVTLSWMIRAETVTVDDITSDLDLLKHAADGANNLLELDEPKLWMTFLDKFTWMNELVSPGEDEKSFESVVQDQLRKFVSETLRIQLPYQAGNQLSSVADLDFSHLAQHEFGGFGMTSQIDFFR</sequence>
<feature type="domain" description="Clr5" evidence="1">
    <location>
        <begin position="17"/>
        <end position="51"/>
    </location>
</feature>
<dbReference type="AlphaFoldDB" id="A0A8H5SSW6"/>
<dbReference type="Pfam" id="PF14420">
    <property type="entry name" value="Clr5"/>
    <property type="match status" value="1"/>
</dbReference>
<reference evidence="2 3" key="1">
    <citation type="submission" date="2020-05" db="EMBL/GenBank/DDBJ databases">
        <title>Identification and distribution of gene clusters putatively required for synthesis of sphingolipid metabolism inhibitors in phylogenetically diverse species of the filamentous fungus Fusarium.</title>
        <authorList>
            <person name="Kim H.-S."/>
            <person name="Busman M."/>
            <person name="Brown D.W."/>
            <person name="Divon H."/>
            <person name="Uhlig S."/>
            <person name="Proctor R.H."/>
        </authorList>
    </citation>
    <scope>NUCLEOTIDE SEQUENCE [LARGE SCALE GENOMIC DNA]</scope>
    <source>
        <strain evidence="2 3">NRRL 20693</strain>
    </source>
</reference>
<dbReference type="Proteomes" id="UP000567885">
    <property type="component" value="Unassembled WGS sequence"/>
</dbReference>
<keyword evidence="3" id="KW-1185">Reference proteome</keyword>
<dbReference type="InterPro" id="IPR025676">
    <property type="entry name" value="Clr5_dom"/>
</dbReference>
<dbReference type="EMBL" id="JAAGWQ010000220">
    <property type="protein sequence ID" value="KAF5659305.1"/>
    <property type="molecule type" value="Genomic_DNA"/>
</dbReference>
<evidence type="ECO:0000313" key="2">
    <source>
        <dbReference type="EMBL" id="KAF5659305.1"/>
    </source>
</evidence>
<evidence type="ECO:0000313" key="3">
    <source>
        <dbReference type="Proteomes" id="UP000567885"/>
    </source>
</evidence>
<proteinExistence type="predicted"/>
<comment type="caution">
    <text evidence="2">The sequence shown here is derived from an EMBL/GenBank/DDBJ whole genome shotgun (WGS) entry which is preliminary data.</text>
</comment>
<dbReference type="OrthoDB" id="5083163at2759"/>
<name>A0A8H5SSW6_FUSHE</name>
<accession>A0A8H5SSW6</accession>